<evidence type="ECO:0000256" key="1">
    <source>
        <dbReference type="PROSITE-ProRule" id="PRU00339"/>
    </source>
</evidence>
<dbReference type="PROSITE" id="PS50005">
    <property type="entry name" value="TPR"/>
    <property type="match status" value="3"/>
</dbReference>
<dbReference type="PANTHER" id="PTHR10098">
    <property type="entry name" value="RAPSYN-RELATED"/>
    <property type="match status" value="1"/>
</dbReference>
<dbReference type="EMBL" id="CP001931">
    <property type="protein sequence ID" value="ADC90062.1"/>
    <property type="molecule type" value="Genomic_DNA"/>
</dbReference>
<dbReference type="eggNOG" id="COG0248">
    <property type="taxonomic scope" value="Bacteria"/>
</dbReference>
<dbReference type="Proteomes" id="UP000002043">
    <property type="component" value="Chromosome"/>
</dbReference>
<proteinExistence type="predicted"/>
<evidence type="ECO:0000313" key="4">
    <source>
        <dbReference type="EMBL" id="ADC90062.1"/>
    </source>
</evidence>
<evidence type="ECO:0000256" key="2">
    <source>
        <dbReference type="SAM" id="SignalP"/>
    </source>
</evidence>
<dbReference type="HOGENOM" id="CLU_428896_0_0_0"/>
<dbReference type="eggNOG" id="COG0457">
    <property type="taxonomic scope" value="Bacteria"/>
</dbReference>
<evidence type="ECO:0000259" key="3">
    <source>
        <dbReference type="Pfam" id="PF02541"/>
    </source>
</evidence>
<feature type="signal peptide" evidence="2">
    <location>
        <begin position="1"/>
        <end position="21"/>
    </location>
</feature>
<keyword evidence="5" id="KW-1185">Reference proteome</keyword>
<protein>
    <submittedName>
        <fullName evidence="4">TPR repeat-containing protein</fullName>
    </submittedName>
</protein>
<dbReference type="KEGG" id="tal:Thal_1433"/>
<organism evidence="4 5">
    <name type="scientific">Thermocrinis albus (strain DSM 14484 / JCM 11386 / HI 11/12)</name>
    <dbReference type="NCBI Taxonomy" id="638303"/>
    <lineage>
        <taxon>Bacteria</taxon>
        <taxon>Pseudomonadati</taxon>
        <taxon>Aquificota</taxon>
        <taxon>Aquificia</taxon>
        <taxon>Aquificales</taxon>
        <taxon>Aquificaceae</taxon>
        <taxon>Thermocrinis</taxon>
    </lineage>
</organism>
<dbReference type="InterPro" id="IPR003695">
    <property type="entry name" value="Ppx_GppA_N"/>
</dbReference>
<dbReference type="Gene3D" id="3.30.420.40">
    <property type="match status" value="1"/>
</dbReference>
<dbReference type="Pfam" id="PF13424">
    <property type="entry name" value="TPR_12"/>
    <property type="match status" value="2"/>
</dbReference>
<name>D3SMT2_THEAH</name>
<dbReference type="Pfam" id="PF02541">
    <property type="entry name" value="Ppx-GppA"/>
    <property type="match status" value="1"/>
</dbReference>
<dbReference type="SUPFAM" id="SSF81901">
    <property type="entry name" value="HCP-like"/>
    <property type="match status" value="1"/>
</dbReference>
<feature type="chain" id="PRO_5003050373" evidence="2">
    <location>
        <begin position="22"/>
        <end position="638"/>
    </location>
</feature>
<dbReference type="InterPro" id="IPR011990">
    <property type="entry name" value="TPR-like_helical_dom_sf"/>
</dbReference>
<dbReference type="RefSeq" id="WP_012992468.1">
    <property type="nucleotide sequence ID" value="NC_013894.1"/>
</dbReference>
<dbReference type="SMART" id="SM00028">
    <property type="entry name" value="TPR"/>
    <property type="match status" value="6"/>
</dbReference>
<dbReference type="AlphaFoldDB" id="D3SMT2"/>
<feature type="repeat" description="TPR" evidence="1">
    <location>
        <begin position="169"/>
        <end position="202"/>
    </location>
</feature>
<dbReference type="SUPFAM" id="SSF48452">
    <property type="entry name" value="TPR-like"/>
    <property type="match status" value="1"/>
</dbReference>
<keyword evidence="2" id="KW-0732">Signal</keyword>
<dbReference type="InterPro" id="IPR043129">
    <property type="entry name" value="ATPase_NBD"/>
</dbReference>
<dbReference type="Gene3D" id="1.25.40.10">
    <property type="entry name" value="Tetratricopeptide repeat domain"/>
    <property type="match status" value="3"/>
</dbReference>
<dbReference type="PROSITE" id="PS50293">
    <property type="entry name" value="TPR_REGION"/>
    <property type="match status" value="1"/>
</dbReference>
<dbReference type="Pfam" id="PF13431">
    <property type="entry name" value="TPR_17"/>
    <property type="match status" value="1"/>
</dbReference>
<dbReference type="Pfam" id="PF13181">
    <property type="entry name" value="TPR_8"/>
    <property type="match status" value="1"/>
</dbReference>
<evidence type="ECO:0000313" key="5">
    <source>
        <dbReference type="Proteomes" id="UP000002043"/>
    </source>
</evidence>
<feature type="domain" description="Ppx/GppA phosphatase N-terminal" evidence="3">
    <location>
        <begin position="331"/>
        <end position="558"/>
    </location>
</feature>
<dbReference type="Gene3D" id="3.30.420.150">
    <property type="entry name" value="Exopolyphosphatase. Domain 2"/>
    <property type="match status" value="1"/>
</dbReference>
<feature type="repeat" description="TPR" evidence="1">
    <location>
        <begin position="132"/>
        <end position="165"/>
    </location>
</feature>
<dbReference type="OrthoDB" id="13787at2"/>
<dbReference type="SUPFAM" id="SSF53067">
    <property type="entry name" value="Actin-like ATPase domain"/>
    <property type="match status" value="1"/>
</dbReference>
<reference evidence="5" key="1">
    <citation type="journal article" date="2010" name="Stand. Genomic Sci.">
        <title>Complete genome sequence of Thermocrinis albus type strain (HI 11/12T).</title>
        <authorList>
            <person name="Wirth R."/>
            <person name="Sikorski J."/>
            <person name="Brambilla E."/>
            <person name="Misra M."/>
            <person name="Lapidus A."/>
            <person name="Copeland A."/>
            <person name="Nolan M."/>
            <person name="Lucas S."/>
            <person name="Chen F."/>
            <person name="Tice H."/>
            <person name="Cheng J.F."/>
            <person name="Han C."/>
            <person name="Detter J.C."/>
            <person name="Tapia R."/>
            <person name="Bruce D."/>
            <person name="Goodwin L."/>
            <person name="Pitluck S."/>
            <person name="Pati A."/>
            <person name="Anderson I."/>
            <person name="Ivanova N."/>
            <person name="Mavromatis K."/>
            <person name="Mikhailova N."/>
            <person name="Chen A."/>
            <person name="Palaniappan K."/>
            <person name="Bilek Y."/>
            <person name="Hader T."/>
            <person name="Land M."/>
            <person name="Hauser L."/>
            <person name="Chang Y.J."/>
            <person name="Jeffries C.D."/>
            <person name="Tindall B.J."/>
            <person name="Rohde M."/>
            <person name="Goker M."/>
            <person name="Bristow J."/>
            <person name="Eisen J.A."/>
            <person name="Markowitz V."/>
            <person name="Hugenholtz P."/>
            <person name="Kyrpides N.C."/>
            <person name="Klenk H.P."/>
        </authorList>
    </citation>
    <scope>NUCLEOTIDE SEQUENCE [LARGE SCALE GENOMIC DNA]</scope>
    <source>
        <strain evidence="5">DSM 14484 / JCM 11386 / HI 11/12</strain>
    </source>
</reference>
<keyword evidence="1" id="KW-0802">TPR repeat</keyword>
<accession>D3SMT2</accession>
<sequence length="638" mass="72491">MRKIAFLYLAFILFLTSLAHALNPIDECANYLNAKDYVRAIQAGQEAVKLYPRSVDAYFCLGIAYYKTGQLNLALENFKKAEAYAVRDDDLMYIYNWLGSVYDSKGDLDNALLYHSRSLDLAKKLGNRKLEATQLNNIALIFDKKGELDKALSYYEESLRLQTNELDKAPTYNNIAVIYDKKGDYTKAIEYFKKAIDISTRYGDYHGSGIAMLNLGNTYRKLKDFDNAYFYLDEGLKRVKKVGDKYWEGVGYKNFGWYFMDKGDKKLAKDYLNKAYEIFKSIGAEAYASQVLSDIASLERRRTAVYGGVEIGAKGVKAIALEITLREDELYDINELFRENINTTIIAGVKEKGEFTSEGIEETAQAVKTLINKMREKGVPGNNIFLVASSAITAVKNKEELSKRIEALTGYRLLFLTAQDEVLYNIAGALPPKYYYNSIVVDVGSGNTKIGYLEKVADSIIVKSFEIPYGSVSLTEEAIKRGSFKKSLTEILHREIIPLLNREKSKNPAYVNRKNVFLIGGAVWALSTLQKPEQIKESYVKLTATDIEKFLNTINKNPEKALNPDISKLKPELKDRAQKQIEKVKDVFTQENLISGISLLNTISKEFNFGQRQLIFPRYGNWLIGYVMLNGYWIEKEK</sequence>
<gene>
    <name evidence="4" type="ordered locus">Thal_1433</name>
</gene>
<dbReference type="InterPro" id="IPR019734">
    <property type="entry name" value="TPR_rpt"/>
</dbReference>
<dbReference type="STRING" id="638303.Thal_1433"/>
<feature type="repeat" description="TPR" evidence="1">
    <location>
        <begin position="55"/>
        <end position="88"/>
    </location>
</feature>